<proteinExistence type="predicted"/>
<dbReference type="AlphaFoldDB" id="A0A1B2DJG3"/>
<accession>A0A1B2DJG3</accession>
<name>A0A1B2DJG3_9BACL</name>
<sequence length="143" mass="16216">MSNEENKIPDHHSPLRHILGEAHGIPHQSIDSLETAKNYENAYLVMEGDYGGEIYLVCPVKIIRCSSQTLSRLLEDIDRLYWEDEDGRGIYFELFNIGDIVSGGMGGGVATNRLWVHEELLSIENEISKVIYGKKIRITGKRK</sequence>
<reference evidence="1" key="1">
    <citation type="submission" date="2016-08" db="EMBL/GenBank/DDBJ databases">
        <title>Complete Genome Seqeunce of Paenibacillus sp. BIHB 4019 from tea rhizoplane.</title>
        <authorList>
            <person name="Thakur R."/>
            <person name="Swarnkar M.K."/>
            <person name="Gulati A."/>
        </authorList>
    </citation>
    <scope>NUCLEOTIDE SEQUENCE [LARGE SCALE GENOMIC DNA]</scope>
    <source>
        <strain evidence="1">BIHB4019</strain>
    </source>
</reference>
<dbReference type="EMBL" id="CP016808">
    <property type="protein sequence ID" value="ANY67864.1"/>
    <property type="molecule type" value="Genomic_DNA"/>
</dbReference>
<gene>
    <name evidence="1" type="ORF">BBD42_16325</name>
</gene>
<organism evidence="1">
    <name type="scientific">Paenibacillus sp. BIHB 4019</name>
    <dbReference type="NCBI Taxonomy" id="1870819"/>
    <lineage>
        <taxon>Bacteria</taxon>
        <taxon>Bacillati</taxon>
        <taxon>Bacillota</taxon>
        <taxon>Bacilli</taxon>
        <taxon>Bacillales</taxon>
        <taxon>Paenibacillaceae</taxon>
        <taxon>Paenibacillus</taxon>
    </lineage>
</organism>
<evidence type="ECO:0000313" key="1">
    <source>
        <dbReference type="EMBL" id="ANY67864.1"/>
    </source>
</evidence>
<dbReference type="RefSeq" id="WP_099519038.1">
    <property type="nucleotide sequence ID" value="NZ_CP016808.1"/>
</dbReference>
<protein>
    <submittedName>
        <fullName evidence="1">Uncharacterized protein</fullName>
    </submittedName>
</protein>